<dbReference type="SMART" id="SM01019">
    <property type="entry name" value="B3"/>
    <property type="match status" value="2"/>
</dbReference>
<evidence type="ECO:0000256" key="2">
    <source>
        <dbReference type="ARBA" id="ARBA00023015"/>
    </source>
</evidence>
<dbReference type="PANTHER" id="PTHR31391">
    <property type="entry name" value="B3 DOMAIN-CONTAINING PROTEIN OS11G0197600-RELATED"/>
    <property type="match status" value="1"/>
</dbReference>
<dbReference type="RefSeq" id="XP_056685280.1">
    <property type="nucleotide sequence ID" value="XM_056829302.1"/>
</dbReference>
<evidence type="ECO:0000313" key="9">
    <source>
        <dbReference type="RefSeq" id="XP_021856369.2"/>
    </source>
</evidence>
<dbReference type="Gene3D" id="2.40.330.10">
    <property type="entry name" value="DNA-binding pseudobarrel domain"/>
    <property type="match status" value="2"/>
</dbReference>
<comment type="subcellular location">
    <subcellularLocation>
        <location evidence="1">Nucleus</location>
    </subcellularLocation>
</comment>
<sequence>MAKKCTTCKTEEKYKYWSEFPATKQQFCLMMYHDFKNKLGIPQDFIDCFKVQLSPWCTLIGPSKNKWRVKLSRRRMDGDGSVVFSDGWADFVSDHGVKVFDVLVFRYVGDSSFEVTVFDKGSCCEREGTHFVSNGSCSSPSSRRTRTTSCSSTLHGNNNTHGSKCKEEIVVDSSDSEEIDHEEEEEPEGEIDHEEEQHEEEDYSWEGEGEEEEEESEAVEEEIRSKRGRPRKPSNDQENQQIQKYFISKRRELKQEEKTRASNMAMNYINSSKNDRFPMFSITLCPSNVYSGFHLTIPKKWAMEHMLKEPHELELRVPKAQGKGQRSSSVGCRWTLKGVQQCQLRAGWARFVLENNLEEHDACVFELIREGESDCTTPIFNVHIFRAIDQIVPLAVSTRMV</sequence>
<dbReference type="PANTHER" id="PTHR31391:SF137">
    <property type="entry name" value="B3 DOMAIN-CONTAINING PROTEIN REM16-LIKE"/>
    <property type="match status" value="1"/>
</dbReference>
<evidence type="ECO:0000256" key="5">
    <source>
        <dbReference type="ARBA" id="ARBA00023242"/>
    </source>
</evidence>
<organism evidence="8 9">
    <name type="scientific">Spinacia oleracea</name>
    <name type="common">Spinach</name>
    <dbReference type="NCBI Taxonomy" id="3562"/>
    <lineage>
        <taxon>Eukaryota</taxon>
        <taxon>Viridiplantae</taxon>
        <taxon>Streptophyta</taxon>
        <taxon>Embryophyta</taxon>
        <taxon>Tracheophyta</taxon>
        <taxon>Spermatophyta</taxon>
        <taxon>Magnoliopsida</taxon>
        <taxon>eudicotyledons</taxon>
        <taxon>Gunneridae</taxon>
        <taxon>Pentapetalae</taxon>
        <taxon>Caryophyllales</taxon>
        <taxon>Chenopodiaceae</taxon>
        <taxon>Chenopodioideae</taxon>
        <taxon>Anserineae</taxon>
        <taxon>Spinacia</taxon>
    </lineage>
</organism>
<feature type="region of interest" description="Disordered" evidence="6">
    <location>
        <begin position="132"/>
        <end position="241"/>
    </location>
</feature>
<dbReference type="KEGG" id="soe:110795652"/>
<evidence type="ECO:0000313" key="10">
    <source>
        <dbReference type="RefSeq" id="XP_056685280.1"/>
    </source>
</evidence>
<dbReference type="RefSeq" id="XP_021856369.2">
    <property type="nucleotide sequence ID" value="XM_022000677.2"/>
</dbReference>
<dbReference type="SUPFAM" id="SSF101936">
    <property type="entry name" value="DNA-binding pseudobarrel domain"/>
    <property type="match status" value="2"/>
</dbReference>
<evidence type="ECO:0000256" key="4">
    <source>
        <dbReference type="ARBA" id="ARBA00023163"/>
    </source>
</evidence>
<dbReference type="PROSITE" id="PS50863">
    <property type="entry name" value="B3"/>
    <property type="match status" value="2"/>
</dbReference>
<feature type="domain" description="TF-B3" evidence="7">
    <location>
        <begin position="24"/>
        <end position="121"/>
    </location>
</feature>
<feature type="compositionally biased region" description="Acidic residues" evidence="6">
    <location>
        <begin position="174"/>
        <end position="220"/>
    </location>
</feature>
<evidence type="ECO:0000256" key="3">
    <source>
        <dbReference type="ARBA" id="ARBA00023125"/>
    </source>
</evidence>
<dbReference type="GO" id="GO:0003677">
    <property type="term" value="F:DNA binding"/>
    <property type="evidence" value="ECO:0007669"/>
    <property type="project" value="UniProtKB-KW"/>
</dbReference>
<reference evidence="8" key="1">
    <citation type="journal article" date="2021" name="Nat. Commun.">
        <title>Genomic analyses provide insights into spinach domestication and the genetic basis of agronomic traits.</title>
        <authorList>
            <person name="Cai X."/>
            <person name="Sun X."/>
            <person name="Xu C."/>
            <person name="Sun H."/>
            <person name="Wang X."/>
            <person name="Ge C."/>
            <person name="Zhang Z."/>
            <person name="Wang Q."/>
            <person name="Fei Z."/>
            <person name="Jiao C."/>
            <person name="Wang Q."/>
        </authorList>
    </citation>
    <scope>NUCLEOTIDE SEQUENCE [LARGE SCALE GENOMIC DNA]</scope>
    <source>
        <strain evidence="8">cv. Varoflay</strain>
    </source>
</reference>
<dbReference type="Proteomes" id="UP000813463">
    <property type="component" value="Chromosome 5"/>
</dbReference>
<dbReference type="GeneID" id="110795652"/>
<dbReference type="InterPro" id="IPR015300">
    <property type="entry name" value="DNA-bd_pseudobarrel_sf"/>
</dbReference>
<dbReference type="InterPro" id="IPR003340">
    <property type="entry name" value="B3_DNA-bd"/>
</dbReference>
<dbReference type="InterPro" id="IPR044837">
    <property type="entry name" value="REM16-like"/>
</dbReference>
<keyword evidence="5" id="KW-0539">Nucleus</keyword>
<evidence type="ECO:0000313" key="8">
    <source>
        <dbReference type="Proteomes" id="UP000813463"/>
    </source>
</evidence>
<dbReference type="CDD" id="cd10017">
    <property type="entry name" value="B3_DNA"/>
    <property type="match status" value="2"/>
</dbReference>
<dbReference type="Pfam" id="PF02362">
    <property type="entry name" value="B3"/>
    <property type="match status" value="2"/>
</dbReference>
<evidence type="ECO:0000256" key="1">
    <source>
        <dbReference type="ARBA" id="ARBA00004123"/>
    </source>
</evidence>
<reference evidence="9 10" key="2">
    <citation type="submission" date="2025-05" db="UniProtKB">
        <authorList>
            <consortium name="RefSeq"/>
        </authorList>
    </citation>
    <scope>IDENTIFICATION</scope>
    <source>
        <tissue evidence="9 10">Leaf</tissue>
    </source>
</reference>
<accession>A0A9R0IY24</accession>
<keyword evidence="8" id="KW-1185">Reference proteome</keyword>
<evidence type="ECO:0000256" key="6">
    <source>
        <dbReference type="SAM" id="MobiDB-lite"/>
    </source>
</evidence>
<dbReference type="GO" id="GO:0005634">
    <property type="term" value="C:nucleus"/>
    <property type="evidence" value="ECO:0007669"/>
    <property type="project" value="UniProtKB-SubCell"/>
</dbReference>
<name>A0A9R0IY24_SPIOL</name>
<keyword evidence="4" id="KW-0804">Transcription</keyword>
<feature type="domain" description="TF-B3" evidence="7">
    <location>
        <begin position="280"/>
        <end position="383"/>
    </location>
</feature>
<proteinExistence type="predicted"/>
<keyword evidence="3" id="KW-0238">DNA-binding</keyword>
<protein>
    <submittedName>
        <fullName evidence="9 10">B3 domain-containing protein REM16</fullName>
    </submittedName>
</protein>
<evidence type="ECO:0000259" key="7">
    <source>
        <dbReference type="PROSITE" id="PS50863"/>
    </source>
</evidence>
<dbReference type="AlphaFoldDB" id="A0A9R0IY24"/>
<keyword evidence="2" id="KW-0805">Transcription regulation</keyword>
<feature type="compositionally biased region" description="Low complexity" evidence="6">
    <location>
        <begin position="136"/>
        <end position="153"/>
    </location>
</feature>
<gene>
    <name evidence="9 10" type="primary">LOC110795652</name>
</gene>